<feature type="transmembrane region" description="Helical" evidence="7">
    <location>
        <begin position="62"/>
        <end position="87"/>
    </location>
</feature>
<dbReference type="PANTHER" id="PTHR43549">
    <property type="entry name" value="MULTIDRUG RESISTANCE PROTEIN YPNP-RELATED"/>
    <property type="match status" value="1"/>
</dbReference>
<sequence>MSNACIDKTDLTTRPISEVIRQVAVPSSVGFFFHTMFNVVDTWWAGRIDTEAQAALALSLPVYFIITALAGGIGTGSTALMGAALGARDRNKAALVAVQMLGFGLLASVLLAWFGLTWSPAIFGWLGAHGSYLDTCLEYMIPIFACNAVSMALFLFNAILQSQGDTASMRNVLILMASLNVILDPWFIHGGFGLPAMGLQGVAWATILLQCVGAVYLLRKARRTGLLKTDKGRNLIPRLKIYAEIAHQGFPAALNSMTVALGFFVIFRYVSGFGPEASAAYGVATRIDQVVLMPTIGLSVSALTITAQNYGAGRIDRIRENFRKNLLYGAYLLIPLSVPILFFAEPLMRIFTQDPAVIAVGAGYLRIDAFTLYGYVAIFVPTSVLQGMKRPLFAIWLGLSRQVVAPFLLFTLFTQLLGYPITALWLSIFAIVWTSAAVALWFAKRTIDKVESCQSRTP</sequence>
<accession>F0JJ50</accession>
<evidence type="ECO:0000313" key="9">
    <source>
        <dbReference type="Proteomes" id="UP000007845"/>
    </source>
</evidence>
<evidence type="ECO:0000256" key="1">
    <source>
        <dbReference type="ARBA" id="ARBA00004651"/>
    </source>
</evidence>
<dbReference type="InterPro" id="IPR002528">
    <property type="entry name" value="MATE_fam"/>
</dbReference>
<dbReference type="EMBL" id="CP003220">
    <property type="protein sequence ID" value="EGB15949.1"/>
    <property type="molecule type" value="Genomic_DNA"/>
</dbReference>
<evidence type="ECO:0000256" key="6">
    <source>
        <dbReference type="ARBA" id="ARBA00023136"/>
    </source>
</evidence>
<dbReference type="SMR" id="F0JJ50"/>
<keyword evidence="4 7" id="KW-0812">Transmembrane</keyword>
<keyword evidence="9" id="KW-1185">Reference proteome</keyword>
<evidence type="ECO:0000256" key="4">
    <source>
        <dbReference type="ARBA" id="ARBA00022692"/>
    </source>
</evidence>
<keyword evidence="5 7" id="KW-1133">Transmembrane helix</keyword>
<dbReference type="AlphaFoldDB" id="F0JJ50"/>
<dbReference type="NCBIfam" id="TIGR00797">
    <property type="entry name" value="matE"/>
    <property type="match status" value="1"/>
</dbReference>
<feature type="transmembrane region" description="Helical" evidence="7">
    <location>
        <begin position="94"/>
        <end position="119"/>
    </location>
</feature>
<feature type="transmembrane region" description="Helical" evidence="7">
    <location>
        <begin position="392"/>
        <end position="413"/>
    </location>
</feature>
<dbReference type="InterPro" id="IPR052031">
    <property type="entry name" value="Membrane_Transporter-Flippase"/>
</dbReference>
<keyword evidence="3" id="KW-1003">Cell membrane</keyword>
<keyword evidence="2" id="KW-0813">Transport</keyword>
<comment type="subcellular location">
    <subcellularLocation>
        <location evidence="1">Cell membrane</location>
        <topology evidence="1">Multi-pass membrane protein</topology>
    </subcellularLocation>
</comment>
<feature type="transmembrane region" description="Helical" evidence="7">
    <location>
        <begin position="201"/>
        <end position="218"/>
    </location>
</feature>
<dbReference type="STRING" id="641491.DND132_2746"/>
<protein>
    <submittedName>
        <fullName evidence="8">MATE efflux family protein</fullName>
    </submittedName>
</protein>
<evidence type="ECO:0000256" key="2">
    <source>
        <dbReference type="ARBA" id="ARBA00022448"/>
    </source>
</evidence>
<feature type="transmembrane region" description="Helical" evidence="7">
    <location>
        <begin position="356"/>
        <end position="380"/>
    </location>
</feature>
<dbReference type="InterPro" id="IPR048279">
    <property type="entry name" value="MdtK-like"/>
</dbReference>
<dbReference type="GO" id="GO:0005886">
    <property type="term" value="C:plasma membrane"/>
    <property type="evidence" value="ECO:0007669"/>
    <property type="project" value="UniProtKB-SubCell"/>
</dbReference>
<dbReference type="GO" id="GO:0015297">
    <property type="term" value="F:antiporter activity"/>
    <property type="evidence" value="ECO:0007669"/>
    <property type="project" value="InterPro"/>
</dbReference>
<dbReference type="CDD" id="cd13145">
    <property type="entry name" value="MATE_like_5"/>
    <property type="match status" value="1"/>
</dbReference>
<feature type="transmembrane region" description="Helical" evidence="7">
    <location>
        <begin position="419"/>
        <end position="442"/>
    </location>
</feature>
<feature type="transmembrane region" description="Helical" evidence="7">
    <location>
        <begin position="325"/>
        <end position="344"/>
    </location>
</feature>
<dbReference type="RefSeq" id="WP_014323375.1">
    <property type="nucleotide sequence ID" value="NC_016803.1"/>
</dbReference>
<dbReference type="PANTHER" id="PTHR43549:SF3">
    <property type="entry name" value="MULTIDRUG RESISTANCE PROTEIN YPNP-RELATED"/>
    <property type="match status" value="1"/>
</dbReference>
<feature type="transmembrane region" description="Helical" evidence="7">
    <location>
        <begin position="250"/>
        <end position="270"/>
    </location>
</feature>
<dbReference type="GO" id="GO:0042910">
    <property type="term" value="F:xenobiotic transmembrane transporter activity"/>
    <property type="evidence" value="ECO:0007669"/>
    <property type="project" value="InterPro"/>
</dbReference>
<organism evidence="8 9">
    <name type="scientific">Pseudodesulfovibrio mercurii</name>
    <dbReference type="NCBI Taxonomy" id="641491"/>
    <lineage>
        <taxon>Bacteria</taxon>
        <taxon>Pseudomonadati</taxon>
        <taxon>Thermodesulfobacteriota</taxon>
        <taxon>Desulfovibrionia</taxon>
        <taxon>Desulfovibrionales</taxon>
        <taxon>Desulfovibrionaceae</taxon>
    </lineage>
</organism>
<dbReference type="eggNOG" id="COG0534">
    <property type="taxonomic scope" value="Bacteria"/>
</dbReference>
<feature type="transmembrane region" description="Helical" evidence="7">
    <location>
        <begin position="172"/>
        <end position="189"/>
    </location>
</feature>
<keyword evidence="6 7" id="KW-0472">Membrane</keyword>
<feature type="transmembrane region" description="Helical" evidence="7">
    <location>
        <begin position="139"/>
        <end position="160"/>
    </location>
</feature>
<dbReference type="KEGG" id="ddn:DND132_2746"/>
<name>F0JJ50_9BACT</name>
<evidence type="ECO:0000256" key="3">
    <source>
        <dbReference type="ARBA" id="ARBA00022475"/>
    </source>
</evidence>
<evidence type="ECO:0000256" key="5">
    <source>
        <dbReference type="ARBA" id="ARBA00022989"/>
    </source>
</evidence>
<reference evidence="8 9" key="1">
    <citation type="journal article" date="2011" name="J. Bacteriol.">
        <title>Genome sequence of the mercury-methylating strain Desulfovibrio desulfuricans ND132.</title>
        <authorList>
            <person name="Brown S.D."/>
            <person name="Gilmour C.C."/>
            <person name="Kucken A.M."/>
            <person name="Wall J.D."/>
            <person name="Elias D.A."/>
            <person name="Brandt C.C."/>
            <person name="Podar M."/>
            <person name="Chertkov O."/>
            <person name="Held B."/>
            <person name="Bruce D.C."/>
            <person name="Detter J.C."/>
            <person name="Tapia R."/>
            <person name="Han C.S."/>
            <person name="Goodwin L.A."/>
            <person name="Cheng J.F."/>
            <person name="Pitluck S."/>
            <person name="Woyke T."/>
            <person name="Mikhailova N."/>
            <person name="Ivanova N.N."/>
            <person name="Han J."/>
            <person name="Lucas S."/>
            <person name="Lapidus A.L."/>
            <person name="Land M.L."/>
            <person name="Hauser L.J."/>
            <person name="Palumbo A.V."/>
        </authorList>
    </citation>
    <scope>NUCLEOTIDE SEQUENCE [LARGE SCALE GENOMIC DNA]</scope>
    <source>
        <strain evidence="8 9">ND132</strain>
    </source>
</reference>
<gene>
    <name evidence="8" type="ORF">DND132_2746</name>
</gene>
<dbReference type="OrthoDB" id="9805232at2"/>
<evidence type="ECO:0000313" key="8">
    <source>
        <dbReference type="EMBL" id="EGB15949.1"/>
    </source>
</evidence>
<dbReference type="Proteomes" id="UP000007845">
    <property type="component" value="Chromosome"/>
</dbReference>
<dbReference type="PIRSF" id="PIRSF006603">
    <property type="entry name" value="DinF"/>
    <property type="match status" value="1"/>
</dbReference>
<dbReference type="HOGENOM" id="CLU_012893_0_1_7"/>
<proteinExistence type="predicted"/>
<evidence type="ECO:0000256" key="7">
    <source>
        <dbReference type="SAM" id="Phobius"/>
    </source>
</evidence>
<feature type="transmembrane region" description="Helical" evidence="7">
    <location>
        <begin position="290"/>
        <end position="313"/>
    </location>
</feature>
<dbReference type="Pfam" id="PF01554">
    <property type="entry name" value="MatE"/>
    <property type="match status" value="2"/>
</dbReference>